<organism evidence="4 5">
    <name type="scientific">Clostridium intestinale</name>
    <dbReference type="NCBI Taxonomy" id="36845"/>
    <lineage>
        <taxon>Bacteria</taxon>
        <taxon>Bacillati</taxon>
        <taxon>Bacillota</taxon>
        <taxon>Clostridia</taxon>
        <taxon>Eubacteriales</taxon>
        <taxon>Clostridiaceae</taxon>
        <taxon>Clostridium</taxon>
    </lineage>
</organism>
<gene>
    <name evidence="4" type="ORF">HZF06_02075</name>
</gene>
<dbReference type="Pfam" id="PF02608">
    <property type="entry name" value="Bmp"/>
    <property type="match status" value="1"/>
</dbReference>
<dbReference type="PROSITE" id="PS51257">
    <property type="entry name" value="PROKAR_LIPOPROTEIN"/>
    <property type="match status" value="1"/>
</dbReference>
<dbReference type="KEGG" id="cint:HZF06_02075"/>
<dbReference type="InterPro" id="IPR052910">
    <property type="entry name" value="ABC-Purine-Binding"/>
</dbReference>
<dbReference type="RefSeq" id="WP_021803620.1">
    <property type="nucleotide sequence ID" value="NZ_CP059378.1"/>
</dbReference>
<dbReference type="Gene3D" id="3.40.50.2300">
    <property type="match status" value="2"/>
</dbReference>
<dbReference type="AlphaFoldDB" id="A0A7D6VW08"/>
<feature type="chain" id="PRO_5027877325" evidence="2">
    <location>
        <begin position="28"/>
        <end position="369"/>
    </location>
</feature>
<evidence type="ECO:0000313" key="4">
    <source>
        <dbReference type="EMBL" id="QLY80392.1"/>
    </source>
</evidence>
<accession>A0A7D6VW08</accession>
<dbReference type="InterPro" id="IPR028082">
    <property type="entry name" value="Peripla_BP_I"/>
</dbReference>
<feature type="signal peptide" evidence="2">
    <location>
        <begin position="1"/>
        <end position="27"/>
    </location>
</feature>
<dbReference type="InterPro" id="IPR003760">
    <property type="entry name" value="PnrA-like"/>
</dbReference>
<keyword evidence="1 2" id="KW-0732">Signal</keyword>
<evidence type="ECO:0000259" key="3">
    <source>
        <dbReference type="Pfam" id="PF02608"/>
    </source>
</evidence>
<dbReference type="PANTHER" id="PTHR43208:SF1">
    <property type="entry name" value="ABC TRANSPORTER SUBSTRATE-BINDING PROTEIN"/>
    <property type="match status" value="1"/>
</dbReference>
<dbReference type="EMBL" id="CP059378">
    <property type="protein sequence ID" value="QLY80392.1"/>
    <property type="molecule type" value="Genomic_DNA"/>
</dbReference>
<name>A0A7D6VW08_9CLOT</name>
<reference evidence="4 5" key="1">
    <citation type="submission" date="2020-07" db="EMBL/GenBank/DDBJ databases">
        <title>Electron transfer.</title>
        <authorList>
            <person name="Huang L."/>
            <person name="Liu X."/>
            <person name="Zhou S."/>
        </authorList>
    </citation>
    <scope>NUCLEOTIDE SEQUENCE [LARGE SCALE GENOMIC DNA]</scope>
    <source>
        <strain evidence="4 5">Lx1</strain>
    </source>
</reference>
<evidence type="ECO:0000313" key="5">
    <source>
        <dbReference type="Proteomes" id="UP000512286"/>
    </source>
</evidence>
<dbReference type="Proteomes" id="UP000512286">
    <property type="component" value="Chromosome"/>
</dbReference>
<sequence>MKKFLKIFATGLVAASLALTGCSTSSGDSGKKTEETKKDIKVGFLLSGPITDGGYNFNHNKGRLYLEEKTGVETIYKESVKEDSAEVQKVVEDMISQGANVIVGASFGFMDGMVASAKAHPDVKFLHGGGHQTADNLSNYFGREYEARYLSGIAAGMKSKTKKLGFVGAFPIPEVIRGINAFTLGAQSVDPSITVQVVWTNTWYDPAKEKEAAKALIANGADVIGQHQNTAGAQQAAEEAGVFSVGYNIDMSEAAPKANLTSDIFNWGVYYTAQIKAIQDGTWKSGSYWGGIKDGLVDIAPLTSNVAEGTKEKIEKAKAAVVSGENKIFVGPLKDQTGAEKVAAGKTMADEEIFSMNWFVKGVDGTIQK</sequence>
<dbReference type="GO" id="GO:0005886">
    <property type="term" value="C:plasma membrane"/>
    <property type="evidence" value="ECO:0007669"/>
    <property type="project" value="InterPro"/>
</dbReference>
<protein>
    <submittedName>
        <fullName evidence="4">BMP family ABC transporter substrate-binding protein</fullName>
    </submittedName>
</protein>
<feature type="domain" description="ABC transporter substrate-binding protein PnrA-like" evidence="3">
    <location>
        <begin position="41"/>
        <end position="320"/>
    </location>
</feature>
<proteinExistence type="predicted"/>
<evidence type="ECO:0000256" key="2">
    <source>
        <dbReference type="SAM" id="SignalP"/>
    </source>
</evidence>
<dbReference type="PANTHER" id="PTHR43208">
    <property type="entry name" value="ABC TRANSPORTER SUBSTRATE-BINDING PROTEIN"/>
    <property type="match status" value="1"/>
</dbReference>
<evidence type="ECO:0000256" key="1">
    <source>
        <dbReference type="ARBA" id="ARBA00022729"/>
    </source>
</evidence>
<dbReference type="CDD" id="cd19963">
    <property type="entry name" value="PBP1_BMP-like"/>
    <property type="match status" value="1"/>
</dbReference>
<dbReference type="SUPFAM" id="SSF53822">
    <property type="entry name" value="Periplasmic binding protein-like I"/>
    <property type="match status" value="1"/>
</dbReference>